<evidence type="ECO:0000313" key="3">
    <source>
        <dbReference type="Proteomes" id="UP001629392"/>
    </source>
</evidence>
<dbReference type="Gene3D" id="3.30.1540.10">
    <property type="entry name" value="formyl-coa transferase, domain 3"/>
    <property type="match status" value="1"/>
</dbReference>
<keyword evidence="1 2" id="KW-0808">Transferase</keyword>
<reference evidence="2 3" key="1">
    <citation type="journal article" date="2024" name="Chem. Sci.">
        <title>Discovery of megapolipeptins by genome mining of a Burkholderiales bacteria collection.</title>
        <authorList>
            <person name="Paulo B.S."/>
            <person name="Recchia M.J.J."/>
            <person name="Lee S."/>
            <person name="Fergusson C.H."/>
            <person name="Romanowski S.B."/>
            <person name="Hernandez A."/>
            <person name="Krull N."/>
            <person name="Liu D.Y."/>
            <person name="Cavanagh H."/>
            <person name="Bos A."/>
            <person name="Gray C.A."/>
            <person name="Murphy B.T."/>
            <person name="Linington R.G."/>
            <person name="Eustaquio A.S."/>
        </authorList>
    </citation>
    <scope>NUCLEOTIDE SEQUENCE [LARGE SCALE GENOMIC DNA]</scope>
    <source>
        <strain evidence="2 3">RL17-350-BIC-E</strain>
    </source>
</reference>
<protein>
    <submittedName>
        <fullName evidence="2">CoA transferase</fullName>
    </submittedName>
</protein>
<dbReference type="InterPro" id="IPR044855">
    <property type="entry name" value="CoA-Trfase_III_dom3_sf"/>
</dbReference>
<dbReference type="InterPro" id="IPR003673">
    <property type="entry name" value="CoA-Trfase_fam_III"/>
</dbReference>
<dbReference type="Pfam" id="PF02515">
    <property type="entry name" value="CoA_transf_3"/>
    <property type="match status" value="2"/>
</dbReference>
<dbReference type="RefSeq" id="WP_408153437.1">
    <property type="nucleotide sequence ID" value="NZ_JAQQCL010000009.1"/>
</dbReference>
<comment type="caution">
    <text evidence="2">The sequence shown here is derived from an EMBL/GenBank/DDBJ whole genome shotgun (WGS) entry which is preliminary data.</text>
</comment>
<dbReference type="PANTHER" id="PTHR48207:SF3">
    <property type="entry name" value="SUCCINATE--HYDROXYMETHYLGLUTARATE COA-TRANSFERASE"/>
    <property type="match status" value="1"/>
</dbReference>
<dbReference type="InterPro" id="IPR023606">
    <property type="entry name" value="CoA-Trfase_III_dom_1_sf"/>
</dbReference>
<proteinExistence type="predicted"/>
<dbReference type="PANTHER" id="PTHR48207">
    <property type="entry name" value="SUCCINATE--HYDROXYMETHYLGLUTARATE COA-TRANSFERASE"/>
    <property type="match status" value="1"/>
</dbReference>
<dbReference type="InterPro" id="IPR050483">
    <property type="entry name" value="CoA-transferase_III_domain"/>
</dbReference>
<gene>
    <name evidence="2" type="ORF">PQQ73_14740</name>
</gene>
<dbReference type="Gene3D" id="3.40.50.10540">
    <property type="entry name" value="Crotonobetainyl-coa:carnitine coa-transferase, domain 1"/>
    <property type="match status" value="2"/>
</dbReference>
<dbReference type="GO" id="GO:0016740">
    <property type="term" value="F:transferase activity"/>
    <property type="evidence" value="ECO:0007669"/>
    <property type="project" value="UniProtKB-KW"/>
</dbReference>
<organism evidence="2 3">
    <name type="scientific">Paraburkholderia strydomiana</name>
    <dbReference type="NCBI Taxonomy" id="1245417"/>
    <lineage>
        <taxon>Bacteria</taxon>
        <taxon>Pseudomonadati</taxon>
        <taxon>Pseudomonadota</taxon>
        <taxon>Betaproteobacteria</taxon>
        <taxon>Burkholderiales</taxon>
        <taxon>Burkholderiaceae</taxon>
        <taxon>Paraburkholderia</taxon>
    </lineage>
</organism>
<accession>A0ABW9EE10</accession>
<evidence type="ECO:0000313" key="2">
    <source>
        <dbReference type="EMBL" id="MFM0717592.1"/>
    </source>
</evidence>
<dbReference type="SUPFAM" id="SSF89796">
    <property type="entry name" value="CoA-transferase family III (CaiB/BaiF)"/>
    <property type="match status" value="2"/>
</dbReference>
<name>A0ABW9EE10_9BURK</name>
<keyword evidence="3" id="KW-1185">Reference proteome</keyword>
<dbReference type="EMBL" id="JAQQCL010000009">
    <property type="protein sequence ID" value="MFM0717592.1"/>
    <property type="molecule type" value="Genomic_DNA"/>
</dbReference>
<dbReference type="Proteomes" id="UP001629392">
    <property type="component" value="Unassembled WGS sequence"/>
</dbReference>
<sequence>MSARLLESAGASVDVIGPECVAKEKGLQQFQAYDVVIVSLDTCAVTLKRAIGELLASGSTIVCNITATGPQSARQGVHWSDGQIQAITGLMDTTGFADGEPVRIGIPLTEISAAMYAASSISAALRVRQLRGFTQNVDVTLFGCAVSALTTFLPNAFVGRMAGRVGNRHPSCAPWNAYRTRDGWVLICTSSEDQWHKLKDVARIDGCDDERFSSLAARVMNAECLDRIIEAWTTTVTTDECSTLCEQAGIAAGPIVSIDELAHEANFGLRHPVASERMQSAGIDSETYRDVSVFRATSLVSSRHPVQTVCRAEERTSATPRECDADQPLPEHTGPLAGVKVIEIGQYTTAPLVGKHLAAMGAQVTKVEPPNGETAREWAPGQGGTSYFFVLNNTDKHTISADLKQAVGRDYLERLLATADVLVENLRPGALAKLGFDRDALARINPRLIYCSISGFGIESAYPSRPAFDTVIQAMGGLMDLNRTGGAPVKMGASGADILGGQVALLAVVSALADENRKGGVFLEISMQDVAAWCSLFSAGNPVPDGIAIRCADGYVWLESSARHDLESSGIFTRRLQWSEATRKRAVLEIEALGIHAVSVTRVDELIHDSDFLSDVLTVGRDPGGAFWPILKVPYRFSRSPAKVRAVPGPPEPVAVEDAAGMKSIAGLPVSADGPSS</sequence>
<evidence type="ECO:0000256" key="1">
    <source>
        <dbReference type="ARBA" id="ARBA00022679"/>
    </source>
</evidence>